<protein>
    <submittedName>
        <fullName evidence="1">Uncharacterized protein</fullName>
    </submittedName>
</protein>
<proteinExistence type="predicted"/>
<accession>A0ABN4YYS9</accession>
<evidence type="ECO:0000313" key="1">
    <source>
        <dbReference type="EMBL" id="ARF49850.1"/>
    </source>
</evidence>
<reference evidence="1 2" key="1">
    <citation type="submission" date="2016-10" db="EMBL/GenBank/DDBJ databases">
        <title>Complete Genome Assembly of Pantoea stewartii subsp. stewartii DC283, a Corn Pathogen.</title>
        <authorList>
            <person name="Duong D.A."/>
            <person name="Stevens A.M."/>
            <person name="Jensen R.V."/>
        </authorList>
    </citation>
    <scope>NUCLEOTIDE SEQUENCE [LARGE SCALE GENOMIC DNA]</scope>
    <source>
        <strain evidence="1 2">DC283</strain>
    </source>
</reference>
<name>A0ABN4YYS9_PANSE</name>
<gene>
    <name evidence="1" type="ORF">DSJ_11170</name>
</gene>
<sequence>MLITLFIKTRLFIINVKVFLASKITQLITLAIRFRDSITVNSSAAVNSLSLDRNNAYRKLKLSEGMNRIKFQMAEGFVERNWQA</sequence>
<dbReference type="EMBL" id="CP017581">
    <property type="protein sequence ID" value="ARF49850.1"/>
    <property type="molecule type" value="Genomic_DNA"/>
</dbReference>
<dbReference type="Proteomes" id="UP000192380">
    <property type="component" value="Chromosome"/>
</dbReference>
<evidence type="ECO:0000313" key="2">
    <source>
        <dbReference type="Proteomes" id="UP000192380"/>
    </source>
</evidence>
<keyword evidence="2" id="KW-1185">Reference proteome</keyword>
<organism evidence="1 2">
    <name type="scientific">Pantoea stewartii subsp. stewartii DC283</name>
    <dbReference type="NCBI Taxonomy" id="660596"/>
    <lineage>
        <taxon>Bacteria</taxon>
        <taxon>Pseudomonadati</taxon>
        <taxon>Pseudomonadota</taxon>
        <taxon>Gammaproteobacteria</taxon>
        <taxon>Enterobacterales</taxon>
        <taxon>Erwiniaceae</taxon>
        <taxon>Pantoea</taxon>
    </lineage>
</organism>